<dbReference type="PANTHER" id="PTHR35984">
    <property type="entry name" value="PERIPLASMIC SERINE PROTEASE"/>
    <property type="match status" value="1"/>
</dbReference>
<dbReference type="InterPro" id="IPR002825">
    <property type="entry name" value="Pept_S49_ser-pept_pro"/>
</dbReference>
<evidence type="ECO:0008006" key="4">
    <source>
        <dbReference type="Google" id="ProtNLM"/>
    </source>
</evidence>
<dbReference type="SUPFAM" id="SSF52096">
    <property type="entry name" value="ClpP/crotonase"/>
    <property type="match status" value="1"/>
</dbReference>
<organism evidence="2">
    <name type="scientific">Leptospira interrogans serovar Hardjo str. Norma</name>
    <dbReference type="NCBI Taxonomy" id="1279460"/>
    <lineage>
        <taxon>Bacteria</taxon>
        <taxon>Pseudomonadati</taxon>
        <taxon>Spirochaetota</taxon>
        <taxon>Spirochaetia</taxon>
        <taxon>Leptospirales</taxon>
        <taxon>Leptospiraceae</taxon>
        <taxon>Leptospira</taxon>
    </lineage>
</organism>
<evidence type="ECO:0000313" key="3">
    <source>
        <dbReference type="Proteomes" id="UP000056502"/>
    </source>
</evidence>
<dbReference type="InterPro" id="IPR029045">
    <property type="entry name" value="ClpP/crotonase-like_dom_sf"/>
</dbReference>
<dbReference type="Pfam" id="PF01972">
    <property type="entry name" value="SDH_protease"/>
    <property type="match status" value="1"/>
</dbReference>
<reference evidence="2 3" key="1">
    <citation type="journal article" date="2015" name="Genome Announc.">
        <title>Whole-Genome Sequence of Leptospira interrogans Serovar Hardjo Subtype Hardjoprajitno Strain Norma, Isolated from Cattle in a Leptospirosis Outbreak in Brazil.</title>
        <authorList>
            <person name="Cosate M.R."/>
            <person name="Soares S.C."/>
            <person name="Mendes T.A."/>
            <person name="Raittz R.T."/>
            <person name="Moreira E.C."/>
            <person name="Leite R."/>
            <person name="Fernandes G.R."/>
            <person name="Haddad J.P."/>
            <person name="Ortega J.M."/>
        </authorList>
    </citation>
    <scope>NUCLEOTIDE SEQUENCE [LARGE SCALE GENOMIC DNA]</scope>
    <source>
        <strain evidence="2 3">Norma</strain>
    </source>
</reference>
<proteinExistence type="predicted"/>
<sequence length="404" mass="45779">MGLMNEYIQKRLKAQELDKELSDLINQYNSLTNSYLLVISSAINKPIPDIALGMDDYYIVYDLLKDKDKHDRLDVYIETPGGSGEAAEEIVRFFRDKFKVVNFIISGEAKSAGTIMALSGDEIFMTDSGSLGPIDAQVNIGRMVISAHDYKEWIDEVRNKSISTRDLNPFDATMVAQISPGELNGVLHALKFAEDLVIEWLPKYKFKNWNETQNSKKPVSLEMKKARAKEIAEELTNHGKWRSHGRSLKIKDLESIGLKIQRLDETKNIAEIIYRIQTVLRLFFQATSVYKYFATNSNRILKKGVSVQSPIVGPTTQEVIPNVNPADADFLNLDLECPNCKRILKFYVKFDPNIELPNEFKNPEYKPIPNEPSATCTCGTEIDLSGLKLQIETESGKKISENDR</sequence>
<dbReference type="GO" id="GO:0016020">
    <property type="term" value="C:membrane"/>
    <property type="evidence" value="ECO:0007669"/>
    <property type="project" value="InterPro"/>
</dbReference>
<dbReference type="PATRIC" id="fig|1279460.3.peg.3244"/>
<evidence type="ECO:0000256" key="1">
    <source>
        <dbReference type="SAM" id="Coils"/>
    </source>
</evidence>
<keyword evidence="1" id="KW-0175">Coiled coil</keyword>
<dbReference type="Proteomes" id="UP000056502">
    <property type="component" value="Chromosome I"/>
</dbReference>
<dbReference type="AlphaFoldDB" id="A0A0M4MVP2"/>
<dbReference type="PANTHER" id="PTHR35984:SF1">
    <property type="entry name" value="PERIPLASMIC SERINE PROTEASE"/>
    <property type="match status" value="1"/>
</dbReference>
<accession>A0A0M4MVP2</accession>
<protein>
    <recommendedName>
        <fullName evidence="4">ClpP class periplasmic serine protease</fullName>
    </recommendedName>
</protein>
<dbReference type="Gene3D" id="3.90.226.10">
    <property type="entry name" value="2-enoyl-CoA Hydratase, Chain A, domain 1"/>
    <property type="match status" value="1"/>
</dbReference>
<gene>
    <name evidence="2" type="ORF">G436_3200</name>
</gene>
<dbReference type="RefSeq" id="WP_060684609.1">
    <property type="nucleotide sequence ID" value="NZ_CP012603.1"/>
</dbReference>
<feature type="coiled-coil region" evidence="1">
    <location>
        <begin position="7"/>
        <end position="34"/>
    </location>
</feature>
<name>A0A0M4MVP2_LEPIR</name>
<dbReference type="EMBL" id="CP012603">
    <property type="protein sequence ID" value="ALE40358.1"/>
    <property type="molecule type" value="Genomic_DNA"/>
</dbReference>
<evidence type="ECO:0000313" key="2">
    <source>
        <dbReference type="EMBL" id="ALE40358.1"/>
    </source>
</evidence>